<comment type="caution">
    <text evidence="2">The sequence shown here is derived from an EMBL/GenBank/DDBJ whole genome shotgun (WGS) entry which is preliminary data.</text>
</comment>
<dbReference type="AlphaFoldDB" id="A0A2N1UNU9"/>
<evidence type="ECO:0008006" key="4">
    <source>
        <dbReference type="Google" id="ProtNLM"/>
    </source>
</evidence>
<accession>A0A2N1UNU9</accession>
<gene>
    <name evidence="2" type="ORF">CVV26_00760</name>
</gene>
<reference evidence="2 3" key="1">
    <citation type="journal article" date="2017" name="ISME J.">
        <title>Potential for microbial H2 and metal transformations associated with novel bacteria and archaea in deep terrestrial subsurface sediments.</title>
        <authorList>
            <person name="Hernsdorf A.W."/>
            <person name="Amano Y."/>
            <person name="Miyakawa K."/>
            <person name="Ise K."/>
            <person name="Suzuki Y."/>
            <person name="Anantharaman K."/>
            <person name="Probst A."/>
            <person name="Burstein D."/>
            <person name="Thomas B.C."/>
            <person name="Banfield J.F."/>
        </authorList>
    </citation>
    <scope>NUCLEOTIDE SEQUENCE [LARGE SCALE GENOMIC DNA]</scope>
    <source>
        <strain evidence="2">HGW-Kuenenbacteria-1</strain>
    </source>
</reference>
<organism evidence="2 3">
    <name type="scientific">Candidatus Kuenenbacteria bacterium HGW-Kuenenbacteria-1</name>
    <dbReference type="NCBI Taxonomy" id="2013812"/>
    <lineage>
        <taxon>Bacteria</taxon>
        <taxon>Candidatus Kueneniibacteriota</taxon>
    </lineage>
</organism>
<feature type="transmembrane region" description="Helical" evidence="1">
    <location>
        <begin position="74"/>
        <end position="94"/>
    </location>
</feature>
<dbReference type="EMBL" id="PGYQ01000002">
    <property type="protein sequence ID" value="PKL72529.1"/>
    <property type="molecule type" value="Genomic_DNA"/>
</dbReference>
<feature type="transmembrane region" description="Helical" evidence="1">
    <location>
        <begin position="7"/>
        <end position="28"/>
    </location>
</feature>
<proteinExistence type="predicted"/>
<protein>
    <recommendedName>
        <fullName evidence="4">MFS transporter</fullName>
    </recommendedName>
</protein>
<feature type="transmembrane region" description="Helical" evidence="1">
    <location>
        <begin position="100"/>
        <end position="122"/>
    </location>
</feature>
<evidence type="ECO:0000313" key="2">
    <source>
        <dbReference type="EMBL" id="PKL72529.1"/>
    </source>
</evidence>
<evidence type="ECO:0000313" key="3">
    <source>
        <dbReference type="Proteomes" id="UP000233414"/>
    </source>
</evidence>
<sequence>MSLKVYIFLISICTILCWVSFGIVLWNINPFEAEIGGFILFYFSLFLSLMGVIALGGSLIRMKLHRNKLIPKQAIIAFRQAIWFSGLIIFFLILQGFNLLYWWNISLFILFLAVLEFFFISLDKK</sequence>
<dbReference type="Proteomes" id="UP000233414">
    <property type="component" value="Unassembled WGS sequence"/>
</dbReference>
<name>A0A2N1UNU9_9BACT</name>
<feature type="transmembrane region" description="Helical" evidence="1">
    <location>
        <begin position="40"/>
        <end position="62"/>
    </location>
</feature>
<keyword evidence="1" id="KW-0472">Membrane</keyword>
<evidence type="ECO:0000256" key="1">
    <source>
        <dbReference type="SAM" id="Phobius"/>
    </source>
</evidence>
<keyword evidence="1" id="KW-0812">Transmembrane</keyword>
<keyword evidence="1" id="KW-1133">Transmembrane helix</keyword>